<feature type="binding site" evidence="5">
    <location>
        <position position="81"/>
    </location>
    <ligand>
        <name>ATP</name>
        <dbReference type="ChEBI" id="CHEBI:30616"/>
    </ligand>
</feature>
<feature type="binding site" evidence="5">
    <location>
        <position position="343"/>
    </location>
    <ligand>
        <name>ATP</name>
        <dbReference type="ChEBI" id="CHEBI:30616"/>
    </ligand>
</feature>
<dbReference type="Gene3D" id="3.30.565.10">
    <property type="entry name" value="Histidine kinase-like ATPase, C-terminal domain"/>
    <property type="match status" value="1"/>
</dbReference>
<dbReference type="Pfam" id="PF13589">
    <property type="entry name" value="HATPase_c_3"/>
    <property type="match status" value="1"/>
</dbReference>
<dbReference type="GO" id="GO:0051082">
    <property type="term" value="F:unfolded protein binding"/>
    <property type="evidence" value="ECO:0007669"/>
    <property type="project" value="InterPro"/>
</dbReference>
<evidence type="ECO:0000256" key="2">
    <source>
        <dbReference type="ARBA" id="ARBA00022741"/>
    </source>
</evidence>
<dbReference type="SUPFAM" id="SSF55874">
    <property type="entry name" value="ATPase domain of HSP90 chaperone/DNA topoisomerase II/histidine kinase"/>
    <property type="match status" value="1"/>
</dbReference>
<evidence type="ECO:0000256" key="1">
    <source>
        <dbReference type="ARBA" id="ARBA00008239"/>
    </source>
</evidence>
<comment type="caution">
    <text evidence="6">The sequence shown here is derived from an EMBL/GenBank/DDBJ whole genome shotgun (WGS) entry which is preliminary data.</text>
</comment>
<dbReference type="NCBIfam" id="NF003555">
    <property type="entry name" value="PRK05218.1"/>
    <property type="match status" value="1"/>
</dbReference>
<dbReference type="CDD" id="cd16927">
    <property type="entry name" value="HATPase_Hsp90-like"/>
    <property type="match status" value="1"/>
</dbReference>
<accession>A0A1Y5F7W8</accession>
<evidence type="ECO:0000256" key="3">
    <source>
        <dbReference type="ARBA" id="ARBA00022840"/>
    </source>
</evidence>
<dbReference type="Gene3D" id="1.20.120.790">
    <property type="entry name" value="Heat shock protein 90, C-terminal domain"/>
    <property type="match status" value="1"/>
</dbReference>
<keyword evidence="3 5" id="KW-0067">ATP-binding</keyword>
<feature type="binding site" evidence="5">
    <location>
        <position position="76"/>
    </location>
    <ligand>
        <name>ATP</name>
        <dbReference type="ChEBI" id="CHEBI:30616"/>
    </ligand>
</feature>
<dbReference type="InterPro" id="IPR036890">
    <property type="entry name" value="HATPase_C_sf"/>
</dbReference>
<feature type="binding site" evidence="5">
    <location>
        <position position="33"/>
    </location>
    <ligand>
        <name>ATP</name>
        <dbReference type="ChEBI" id="CHEBI:30616"/>
    </ligand>
</feature>
<dbReference type="GO" id="GO:0140662">
    <property type="term" value="F:ATP-dependent protein folding chaperone"/>
    <property type="evidence" value="ECO:0007669"/>
    <property type="project" value="InterPro"/>
</dbReference>
<dbReference type="AlphaFoldDB" id="A0A1Y5F7W8"/>
<dbReference type="PANTHER" id="PTHR11528">
    <property type="entry name" value="HEAT SHOCK PROTEIN 90 FAMILY MEMBER"/>
    <property type="match status" value="1"/>
</dbReference>
<dbReference type="InterPro" id="IPR020575">
    <property type="entry name" value="Hsp90_N"/>
</dbReference>
<dbReference type="Pfam" id="PF00183">
    <property type="entry name" value="HSP90"/>
    <property type="match status" value="1"/>
</dbReference>
<dbReference type="InterPro" id="IPR001404">
    <property type="entry name" value="Hsp90_fam"/>
</dbReference>
<reference evidence="7" key="1">
    <citation type="journal article" date="2017" name="Proc. Natl. Acad. Sci. U.S.A.">
        <title>Simulation of Deepwater Horizon oil plume reveals substrate specialization within a complex community of hydrocarbon-degraders.</title>
        <authorList>
            <person name="Hu P."/>
            <person name="Dubinsky E.A."/>
            <person name="Probst A.J."/>
            <person name="Wang J."/>
            <person name="Sieber C.M.K."/>
            <person name="Tom L.M."/>
            <person name="Gardinali P."/>
            <person name="Banfield J.F."/>
            <person name="Atlas R.M."/>
            <person name="Andersen G.L."/>
        </authorList>
    </citation>
    <scope>NUCLEOTIDE SEQUENCE [LARGE SCALE GENOMIC DNA]</scope>
</reference>
<evidence type="ECO:0000313" key="6">
    <source>
        <dbReference type="EMBL" id="OUR97016.1"/>
    </source>
</evidence>
<dbReference type="Proteomes" id="UP000196531">
    <property type="component" value="Unassembled WGS sequence"/>
</dbReference>
<dbReference type="SUPFAM" id="SSF110942">
    <property type="entry name" value="HSP90 C-terminal domain"/>
    <property type="match status" value="1"/>
</dbReference>
<name>A0A1Y5F7W8_9BACT</name>
<evidence type="ECO:0008006" key="8">
    <source>
        <dbReference type="Google" id="ProtNLM"/>
    </source>
</evidence>
<feature type="binding site" evidence="5">
    <location>
        <position position="37"/>
    </location>
    <ligand>
        <name>ATP</name>
        <dbReference type="ChEBI" id="CHEBI:30616"/>
    </ligand>
</feature>
<keyword evidence="2 5" id="KW-0547">Nucleotide-binding</keyword>
<dbReference type="InterPro" id="IPR037196">
    <property type="entry name" value="HSP90_C"/>
</dbReference>
<evidence type="ECO:0000256" key="4">
    <source>
        <dbReference type="ARBA" id="ARBA00023186"/>
    </source>
</evidence>
<evidence type="ECO:0000256" key="5">
    <source>
        <dbReference type="PIRSR" id="PIRSR002583-1"/>
    </source>
</evidence>
<dbReference type="Gene3D" id="3.40.50.11260">
    <property type="match status" value="1"/>
</dbReference>
<organism evidence="6 7">
    <name type="scientific">Halobacteriovorax marinus</name>
    <dbReference type="NCBI Taxonomy" id="97084"/>
    <lineage>
        <taxon>Bacteria</taxon>
        <taxon>Pseudomonadati</taxon>
        <taxon>Bdellovibrionota</taxon>
        <taxon>Bacteriovoracia</taxon>
        <taxon>Bacteriovoracales</taxon>
        <taxon>Halobacteriovoraceae</taxon>
        <taxon>Halobacteriovorax</taxon>
    </lineage>
</organism>
<keyword evidence="4" id="KW-0143">Chaperone</keyword>
<sequence length="643" mass="73092">MTEKTGNIKVNTSDIFPIIKKWLYSEHDIFIRELVANATDAITKRNTLSRSLNVEIPSGSISITVNKDEKVVTISDNGIGMTEEEVEKYLAQLAFSGAEEFVKNLKDEGADDGKDIIGKFGLGFYSAFMVANKVVVESLSMNEGAVATKWSCEGETDYTFSDSDKKTVGTTIYLHINEESEDFLNEWKLSETLRNHCDFMPYSIGILDELKPAQKPLKEDGSVDEDAPAIAVTPTIINETTPIWKRDPKELKDEDYKEFYRKQFPMDGDPLFWIHLKVDHPFTLEGILFFPKINPMKPQNENNIRLYCKQVFVSDNVKNIIPDFLSLLKGSIDSVDIPLNVSRSSLQGDPNVGKISNYIVKKVAESLKILFKKDRTKYEEIWQDIQLFIKYGCVSDAKFDELMRERVLFTNSEKKFVTLSEYVASYPEKYKEKLKGKVIYFEKDKSDVSLRRQLLAEGIQTIETDDHIDPHFFQHVETKKVGDETLQFVSVDSEIGNILESENTTEEDMKIKDLFNTILSPKKEGEETSPEGEVEISKLANATTPAYFKVDEQMKRFAKMAQGMGQNSMFPTKKTLVINPSNPLIQNALKIHEKGGNDALVKKLCHHVEDLALISSEGLKADEKEIFIQRTQDLMQELTTFAL</sequence>
<dbReference type="EMBL" id="MAAO01000006">
    <property type="protein sequence ID" value="OUR97016.1"/>
    <property type="molecule type" value="Genomic_DNA"/>
</dbReference>
<proteinExistence type="inferred from homology"/>
<evidence type="ECO:0000313" key="7">
    <source>
        <dbReference type="Proteomes" id="UP000196531"/>
    </source>
</evidence>
<comment type="similarity">
    <text evidence="1">Belongs to the heat shock protein 90 family.</text>
</comment>
<gene>
    <name evidence="6" type="ORF">A9Q84_11830</name>
</gene>
<dbReference type="GO" id="GO:0005524">
    <property type="term" value="F:ATP binding"/>
    <property type="evidence" value="ECO:0007669"/>
    <property type="project" value="UniProtKB-KW"/>
</dbReference>
<dbReference type="SUPFAM" id="SSF54211">
    <property type="entry name" value="Ribosomal protein S5 domain 2-like"/>
    <property type="match status" value="1"/>
</dbReference>
<dbReference type="InterPro" id="IPR020568">
    <property type="entry name" value="Ribosomal_Su5_D2-typ_SF"/>
</dbReference>
<feature type="binding site" evidence="5">
    <location>
        <position position="170"/>
    </location>
    <ligand>
        <name>ATP</name>
        <dbReference type="ChEBI" id="CHEBI:30616"/>
    </ligand>
</feature>
<feature type="binding site" evidence="5">
    <location>
        <begin position="96"/>
        <end position="97"/>
    </location>
    <ligand>
        <name>ATP</name>
        <dbReference type="ChEBI" id="CHEBI:30616"/>
    </ligand>
</feature>
<dbReference type="PIRSF" id="PIRSF002583">
    <property type="entry name" value="Hsp90"/>
    <property type="match status" value="1"/>
</dbReference>
<dbReference type="Gene3D" id="3.30.230.80">
    <property type="match status" value="1"/>
</dbReference>
<protein>
    <recommendedName>
        <fullName evidence="8">Molecular chaperone HtpG</fullName>
    </recommendedName>
</protein>
<dbReference type="PRINTS" id="PR00775">
    <property type="entry name" value="HEATSHOCK90"/>
</dbReference>
<dbReference type="GO" id="GO:0016887">
    <property type="term" value="F:ATP hydrolysis activity"/>
    <property type="evidence" value="ECO:0007669"/>
    <property type="project" value="InterPro"/>
</dbReference>